<evidence type="ECO:0000259" key="4">
    <source>
        <dbReference type="SMART" id="SM00912"/>
    </source>
</evidence>
<dbReference type="InterPro" id="IPR012334">
    <property type="entry name" value="Pectin_lyas_fold"/>
</dbReference>
<proteinExistence type="predicted"/>
<evidence type="ECO:0000256" key="1">
    <source>
        <dbReference type="ARBA" id="ARBA00004613"/>
    </source>
</evidence>
<dbReference type="SUPFAM" id="SSF51126">
    <property type="entry name" value="Pectin lyase-like"/>
    <property type="match status" value="1"/>
</dbReference>
<name>E1Y888_9BACT</name>
<accession>E1Y888</accession>
<gene>
    <name evidence="5" type="ORF">N47_A08110</name>
</gene>
<sequence>MKKIQTADRSAYSWAYYIALHLLAVTVLFAGLIPAAHAAPENGVVRAGSANIVEQGNTTIIQQSSQRAIIDWRGFGIQQNEQVRFAQPSSASATFNRVTGNQSSLILGRMDANGQVLLINPNGIIFGKGAQINVGSPIASTSNLNNDNFMQAKLVFDKPGKPGAGIINAGSITAAESGLVALVAPYVRNDGLIQARLGKVLLGAADTFTIDLYGDGLIKLALSDASLAMLKDAQGQPVKSLISQSGTIDVDGGQAVLVTADAAKDVVDSLINMSGTILADSAVQEGGRILLLAHGGNVDVSGNLSARGTKGGQISGASHIFGKA</sequence>
<dbReference type="InterPro" id="IPR008638">
    <property type="entry name" value="FhaB/CdiA-like_TPS"/>
</dbReference>
<comment type="subcellular location">
    <subcellularLocation>
        <location evidence="1">Secreted</location>
    </subcellularLocation>
</comment>
<dbReference type="Gene3D" id="2.160.20.10">
    <property type="entry name" value="Single-stranded right-handed beta-helix, Pectin lyase-like"/>
    <property type="match status" value="1"/>
</dbReference>
<feature type="domain" description="Filamentous haemagglutinin FhaB/tRNA nuclease CdiA-like TPS" evidence="4">
    <location>
        <begin position="36"/>
        <end position="148"/>
    </location>
</feature>
<dbReference type="GO" id="GO:0005576">
    <property type="term" value="C:extracellular region"/>
    <property type="evidence" value="ECO:0007669"/>
    <property type="project" value="UniProtKB-SubCell"/>
</dbReference>
<evidence type="ECO:0000313" key="5">
    <source>
        <dbReference type="EMBL" id="CBX26782.1"/>
    </source>
</evidence>
<dbReference type="InterPro" id="IPR050909">
    <property type="entry name" value="Bact_Autotransporter_VF"/>
</dbReference>
<keyword evidence="2" id="KW-0964">Secreted</keyword>
<evidence type="ECO:0000256" key="3">
    <source>
        <dbReference type="ARBA" id="ARBA00022729"/>
    </source>
</evidence>
<dbReference type="InterPro" id="IPR011050">
    <property type="entry name" value="Pectin_lyase_fold/virulence"/>
</dbReference>
<evidence type="ECO:0000256" key="2">
    <source>
        <dbReference type="ARBA" id="ARBA00022525"/>
    </source>
</evidence>
<dbReference type="EMBL" id="FR695864">
    <property type="protein sequence ID" value="CBX26782.1"/>
    <property type="molecule type" value="Genomic_DNA"/>
</dbReference>
<reference evidence="5" key="1">
    <citation type="journal article" date="2011" name="Environ. Microbiol.">
        <title>Genomic insights into the metabolic potential of the polycyclic aromatic hydrocarbon degrading sulfate-reducing Deltaproteobacterium N47.</title>
        <authorList>
            <person name="Bergmann F."/>
            <person name="Selesi D."/>
            <person name="Weinmaier T."/>
            <person name="Tischler P."/>
            <person name="Rattei T."/>
            <person name="Meckenstock R.U."/>
        </authorList>
    </citation>
    <scope>NUCLEOTIDE SEQUENCE</scope>
</reference>
<organism evidence="5">
    <name type="scientific">uncultured Desulfobacterium sp</name>
    <dbReference type="NCBI Taxonomy" id="201089"/>
    <lineage>
        <taxon>Bacteria</taxon>
        <taxon>Pseudomonadati</taxon>
        <taxon>Thermodesulfobacteriota</taxon>
        <taxon>Desulfobacteria</taxon>
        <taxon>Desulfobacterales</taxon>
        <taxon>Desulfobacteriaceae</taxon>
        <taxon>Desulfobacterium</taxon>
        <taxon>environmental samples</taxon>
    </lineage>
</organism>
<dbReference type="PANTHER" id="PTHR12338">
    <property type="entry name" value="AUTOTRANSPORTER"/>
    <property type="match status" value="1"/>
</dbReference>
<dbReference type="NCBIfam" id="TIGR01901">
    <property type="entry name" value="adhes_NPXG"/>
    <property type="match status" value="1"/>
</dbReference>
<dbReference type="PANTHER" id="PTHR12338:SF8">
    <property type="entry name" value="HEME_HEMOPEXIN-BINDING PROTEIN"/>
    <property type="match status" value="1"/>
</dbReference>
<dbReference type="SMART" id="SM00912">
    <property type="entry name" value="Haemagg_act"/>
    <property type="match status" value="1"/>
</dbReference>
<dbReference type="Pfam" id="PF05860">
    <property type="entry name" value="TPS"/>
    <property type="match status" value="1"/>
</dbReference>
<dbReference type="AlphaFoldDB" id="E1Y888"/>
<protein>
    <recommendedName>
        <fullName evidence="4">Filamentous haemagglutinin FhaB/tRNA nuclease CdiA-like TPS domain-containing protein</fullName>
    </recommendedName>
</protein>
<keyword evidence="3" id="KW-0732">Signal</keyword>